<comment type="caution">
    <text evidence="2">The sequence shown here is derived from an EMBL/GenBank/DDBJ whole genome shotgun (WGS) entry which is preliminary data.</text>
</comment>
<keyword evidence="1" id="KW-0472">Membrane</keyword>
<feature type="transmembrane region" description="Helical" evidence="1">
    <location>
        <begin position="89"/>
        <end position="107"/>
    </location>
</feature>
<gene>
    <name evidence="2" type="ORF">IW19_00365</name>
</gene>
<keyword evidence="3" id="KW-1185">Reference proteome</keyword>
<feature type="transmembrane region" description="Helical" evidence="1">
    <location>
        <begin position="113"/>
        <end position="133"/>
    </location>
</feature>
<evidence type="ECO:0000313" key="3">
    <source>
        <dbReference type="Proteomes" id="UP000028715"/>
    </source>
</evidence>
<name>A0A085ZI13_9FLAO</name>
<feature type="transmembrane region" description="Helical" evidence="1">
    <location>
        <begin position="30"/>
        <end position="48"/>
    </location>
</feature>
<sequence length="212" mass="25221">MDDFLIYSGYIILLFNLFLYLFSFSRKGKVNIFFISYLAFLVLVQFSMEVMFHMGKNNLFFTNVYFIGQMVVLGLFYYSILKSESQKKFVLWSLSLALLVLIIQYIFDHTQFLKFNLLEITITSLLVVIFGLLHFYNMLTDKKEYYYFTIGVVFYLLTSTVLFLVGNLTIGLTEELKLMSWRLNAFFIIIYYLIILLEWKVSFMPKKKININ</sequence>
<keyword evidence="1" id="KW-0812">Transmembrane</keyword>
<accession>A0A085ZI13</accession>
<feature type="transmembrane region" description="Helical" evidence="1">
    <location>
        <begin position="6"/>
        <end position="23"/>
    </location>
</feature>
<evidence type="ECO:0008006" key="4">
    <source>
        <dbReference type="Google" id="ProtNLM"/>
    </source>
</evidence>
<feature type="transmembrane region" description="Helical" evidence="1">
    <location>
        <begin position="178"/>
        <end position="199"/>
    </location>
</feature>
<evidence type="ECO:0000313" key="2">
    <source>
        <dbReference type="EMBL" id="KFF04077.1"/>
    </source>
</evidence>
<feature type="transmembrane region" description="Helical" evidence="1">
    <location>
        <begin position="145"/>
        <end position="166"/>
    </location>
</feature>
<proteinExistence type="predicted"/>
<dbReference type="STRING" id="362418.IW19_00365"/>
<reference evidence="2 3" key="1">
    <citation type="submission" date="2014-07" db="EMBL/GenBank/DDBJ databases">
        <title>Genome of Flavobacterium reichenbachii LMG 25512.</title>
        <authorList>
            <person name="Stropko S.J."/>
            <person name="Pipes S.E."/>
            <person name="Newman J.D."/>
        </authorList>
    </citation>
    <scope>NUCLEOTIDE SEQUENCE [LARGE SCALE GENOMIC DNA]</scope>
    <source>
        <strain evidence="2 3">LMG 25512</strain>
    </source>
</reference>
<keyword evidence="1" id="KW-1133">Transmembrane helix</keyword>
<dbReference type="eggNOG" id="ENOG5032RK2">
    <property type="taxonomic scope" value="Bacteria"/>
</dbReference>
<dbReference type="EMBL" id="JPRL01000001">
    <property type="protein sequence ID" value="KFF04077.1"/>
    <property type="molecule type" value="Genomic_DNA"/>
</dbReference>
<feature type="transmembrane region" description="Helical" evidence="1">
    <location>
        <begin position="60"/>
        <end position="80"/>
    </location>
</feature>
<evidence type="ECO:0000256" key="1">
    <source>
        <dbReference type="SAM" id="Phobius"/>
    </source>
</evidence>
<organism evidence="2 3">
    <name type="scientific">Flavobacterium reichenbachii</name>
    <dbReference type="NCBI Taxonomy" id="362418"/>
    <lineage>
        <taxon>Bacteria</taxon>
        <taxon>Pseudomonadati</taxon>
        <taxon>Bacteroidota</taxon>
        <taxon>Flavobacteriia</taxon>
        <taxon>Flavobacteriales</taxon>
        <taxon>Flavobacteriaceae</taxon>
        <taxon>Flavobacterium</taxon>
    </lineage>
</organism>
<dbReference type="Proteomes" id="UP000028715">
    <property type="component" value="Unassembled WGS sequence"/>
</dbReference>
<dbReference type="AlphaFoldDB" id="A0A085ZI13"/>
<protein>
    <recommendedName>
        <fullName evidence="4">YhhN-like protein</fullName>
    </recommendedName>
</protein>